<dbReference type="AlphaFoldDB" id="A0A7W9ZCZ5"/>
<feature type="transmembrane region" description="Helical" evidence="1">
    <location>
        <begin position="337"/>
        <end position="357"/>
    </location>
</feature>
<dbReference type="SUPFAM" id="SSF81442">
    <property type="entry name" value="Cytochrome c oxidase subunit I-like"/>
    <property type="match status" value="1"/>
</dbReference>
<sequence length="453" mass="47272">MAQAQRFNHFDREMQGWGLLAVSALAVAGLLALGVAGSRTPGIQDGLPENFFQSMLVTHVTFSVSVWYLAVFGALCAWVASRRVAGGWLVPGAYLGAIGLRLAWGGFLCLLAPAMMGWGEPSLNNYIPVMVHPVFYSGLGLLFLGVALPVFRLGFVGIDDRDGVGMVLAAAGGVYFCALLSVGLAWSAAPAQDPVPYNEMLFWGGGHLLQFVNTLLMLAAWQAVGTAVYGQPPIPPVLLRWLALSILVVGFAGPVLYLVFPITSGTLHVSFTRLYQIGLIVQPVIALLALLRFQIRAGWAEYGAGAVGLSLSAAMFTLGGAFGYLVGEGDTRTPAHYHLMIGAVTLAFMGLFFLVILPGLGRATSRGRAVLTAFALYAGGQTLHALALFVAGALGIARKTAGASQGLDTPLKTVVMGVMGGGALLAVIGGILFVGLAGWKLIVAPRKGSASAN</sequence>
<keyword evidence="1" id="KW-1133">Transmembrane helix</keyword>
<dbReference type="RefSeq" id="WP_184260649.1">
    <property type="nucleotide sequence ID" value="NZ_JACIIX010000001.1"/>
</dbReference>
<dbReference type="GO" id="GO:0004129">
    <property type="term" value="F:cytochrome-c oxidase activity"/>
    <property type="evidence" value="ECO:0007669"/>
    <property type="project" value="InterPro"/>
</dbReference>
<feature type="transmembrane region" description="Helical" evidence="1">
    <location>
        <begin position="303"/>
        <end position="325"/>
    </location>
</feature>
<accession>A0A7W9ZCZ5</accession>
<keyword evidence="1" id="KW-0472">Membrane</keyword>
<feature type="transmembrane region" description="Helical" evidence="1">
    <location>
        <begin position="274"/>
        <end position="291"/>
    </location>
</feature>
<protein>
    <recommendedName>
        <fullName evidence="4">Cytochrome oxidase subunit I profile domain-containing protein</fullName>
    </recommendedName>
</protein>
<dbReference type="Pfam" id="PF00115">
    <property type="entry name" value="COX1"/>
    <property type="match status" value="1"/>
</dbReference>
<dbReference type="InterPro" id="IPR036927">
    <property type="entry name" value="Cyt_c_oxase-like_su1_sf"/>
</dbReference>
<evidence type="ECO:0008006" key="4">
    <source>
        <dbReference type="Google" id="ProtNLM"/>
    </source>
</evidence>
<feature type="transmembrane region" description="Helical" evidence="1">
    <location>
        <begin position="369"/>
        <end position="394"/>
    </location>
</feature>
<dbReference type="EMBL" id="JACIIX010000001">
    <property type="protein sequence ID" value="MBB6208970.1"/>
    <property type="molecule type" value="Genomic_DNA"/>
</dbReference>
<feature type="transmembrane region" description="Helical" evidence="1">
    <location>
        <begin position="56"/>
        <end position="80"/>
    </location>
</feature>
<evidence type="ECO:0000313" key="2">
    <source>
        <dbReference type="EMBL" id="MBB6208970.1"/>
    </source>
</evidence>
<feature type="transmembrane region" description="Helical" evidence="1">
    <location>
        <begin position="134"/>
        <end position="155"/>
    </location>
</feature>
<keyword evidence="1" id="KW-0812">Transmembrane</keyword>
<feature type="transmembrane region" description="Helical" evidence="1">
    <location>
        <begin position="414"/>
        <end position="439"/>
    </location>
</feature>
<dbReference type="GO" id="GO:0009060">
    <property type="term" value="P:aerobic respiration"/>
    <property type="evidence" value="ECO:0007669"/>
    <property type="project" value="InterPro"/>
</dbReference>
<feature type="transmembrane region" description="Helical" evidence="1">
    <location>
        <begin position="16"/>
        <end position="36"/>
    </location>
</feature>
<proteinExistence type="predicted"/>
<feature type="transmembrane region" description="Helical" evidence="1">
    <location>
        <begin position="208"/>
        <end position="229"/>
    </location>
</feature>
<dbReference type="Proteomes" id="UP000544872">
    <property type="component" value="Unassembled WGS sequence"/>
</dbReference>
<feature type="transmembrane region" description="Helical" evidence="1">
    <location>
        <begin position="92"/>
        <end position="114"/>
    </location>
</feature>
<organism evidence="2 3">
    <name type="scientific">Novispirillum itersonii</name>
    <name type="common">Aquaspirillum itersonii</name>
    <dbReference type="NCBI Taxonomy" id="189"/>
    <lineage>
        <taxon>Bacteria</taxon>
        <taxon>Pseudomonadati</taxon>
        <taxon>Pseudomonadota</taxon>
        <taxon>Alphaproteobacteria</taxon>
        <taxon>Rhodospirillales</taxon>
        <taxon>Novispirillaceae</taxon>
        <taxon>Novispirillum</taxon>
    </lineage>
</organism>
<evidence type="ECO:0000256" key="1">
    <source>
        <dbReference type="SAM" id="Phobius"/>
    </source>
</evidence>
<feature type="transmembrane region" description="Helical" evidence="1">
    <location>
        <begin position="167"/>
        <end position="188"/>
    </location>
</feature>
<reference evidence="2 3" key="1">
    <citation type="submission" date="2020-08" db="EMBL/GenBank/DDBJ databases">
        <title>Genomic Encyclopedia of Type Strains, Phase IV (KMG-IV): sequencing the most valuable type-strain genomes for metagenomic binning, comparative biology and taxonomic classification.</title>
        <authorList>
            <person name="Goeker M."/>
        </authorList>
    </citation>
    <scope>NUCLEOTIDE SEQUENCE [LARGE SCALE GENOMIC DNA]</scope>
    <source>
        <strain evidence="2 3">DSM 11590</strain>
    </source>
</reference>
<name>A0A7W9ZCZ5_NOVIT</name>
<comment type="caution">
    <text evidence="2">The sequence shown here is derived from an EMBL/GenBank/DDBJ whole genome shotgun (WGS) entry which is preliminary data.</text>
</comment>
<dbReference type="GO" id="GO:0016020">
    <property type="term" value="C:membrane"/>
    <property type="evidence" value="ECO:0007669"/>
    <property type="project" value="InterPro"/>
</dbReference>
<dbReference type="InterPro" id="IPR000883">
    <property type="entry name" value="Cyt_C_Oxase_1"/>
</dbReference>
<dbReference type="Gene3D" id="1.20.210.10">
    <property type="entry name" value="Cytochrome c oxidase-like, subunit I domain"/>
    <property type="match status" value="1"/>
</dbReference>
<evidence type="ECO:0000313" key="3">
    <source>
        <dbReference type="Proteomes" id="UP000544872"/>
    </source>
</evidence>
<dbReference type="GO" id="GO:0020037">
    <property type="term" value="F:heme binding"/>
    <property type="evidence" value="ECO:0007669"/>
    <property type="project" value="InterPro"/>
</dbReference>
<feature type="transmembrane region" description="Helical" evidence="1">
    <location>
        <begin position="241"/>
        <end position="262"/>
    </location>
</feature>
<gene>
    <name evidence="2" type="ORF">FHS48_000351</name>
</gene>
<keyword evidence="3" id="KW-1185">Reference proteome</keyword>